<dbReference type="AlphaFoldDB" id="A0A3N4NCZ2"/>
<dbReference type="EMBL" id="RMVG01000031">
    <property type="protein sequence ID" value="RPD93215.1"/>
    <property type="molecule type" value="Genomic_DNA"/>
</dbReference>
<feature type="domain" description="Lysozyme inhibitor LprI-like N-terminal" evidence="2">
    <location>
        <begin position="245"/>
        <end position="324"/>
    </location>
</feature>
<protein>
    <submittedName>
        <fullName evidence="3">DUF1311 domain-containing protein</fullName>
    </submittedName>
</protein>
<dbReference type="InterPro" id="IPR009739">
    <property type="entry name" value="LprI-like_N"/>
</dbReference>
<evidence type="ECO:0000313" key="3">
    <source>
        <dbReference type="EMBL" id="RPD93215.1"/>
    </source>
</evidence>
<dbReference type="Proteomes" id="UP000281332">
    <property type="component" value="Unassembled WGS sequence"/>
</dbReference>
<feature type="compositionally biased region" description="Low complexity" evidence="1">
    <location>
        <begin position="232"/>
        <end position="247"/>
    </location>
</feature>
<name>A0A3N4NCZ2_9GAMM</name>
<comment type="caution">
    <text evidence="3">The sequence shown here is derived from an EMBL/GenBank/DDBJ whole genome shotgun (WGS) entry which is preliminary data.</text>
</comment>
<dbReference type="Pfam" id="PF07007">
    <property type="entry name" value="LprI"/>
    <property type="match status" value="1"/>
</dbReference>
<keyword evidence="4" id="KW-1185">Reference proteome</keyword>
<evidence type="ECO:0000256" key="1">
    <source>
        <dbReference type="SAM" id="MobiDB-lite"/>
    </source>
</evidence>
<evidence type="ECO:0000259" key="2">
    <source>
        <dbReference type="Pfam" id="PF07007"/>
    </source>
</evidence>
<accession>A0A3N4NCZ2</accession>
<dbReference type="RefSeq" id="WP_123803113.1">
    <property type="nucleotide sequence ID" value="NZ_RMVG01000031.1"/>
</dbReference>
<gene>
    <name evidence="3" type="ORF">BBB56_22545</name>
</gene>
<sequence length="329" mass="36602">MRLKYAALLLAVALSGCDNNKEVIGCSSDITKSAFLDLIKKGAYEGLSEQVDKYQDVTSQTKRSALDKIKLVLSEISTTSSDTGSTMKTCEATVSMTLPADEYAQLTEAYRTNFNRNLDKQLEGLSLENNANIFSKRISYTAQATDDQKNVFVKAQMGNPVSAGASLITALSIINPIVEQQKVQQTKDAQQRQIEIQQQAQLQAQKQAQYEAEQQIQRQAQLQAQEKAQQQVQQQSLQPTNQQPQQQNSDSLAQSRIAFANADSDLNTAWGALTPVKKKELLPSQRQWIKTKDAMCGKVSMQGSDYEVKKMVDCQAQMTVSRTDFIRNQ</sequence>
<dbReference type="PROSITE" id="PS51257">
    <property type="entry name" value="PROKAR_LIPOPROTEIN"/>
    <property type="match status" value="1"/>
</dbReference>
<proteinExistence type="predicted"/>
<dbReference type="OrthoDB" id="6608511at2"/>
<reference evidence="3 4" key="1">
    <citation type="submission" date="2018-11" db="EMBL/GenBank/DDBJ databases">
        <title>Whole genome sequencing of Pantoea sp. RIT388.</title>
        <authorList>
            <person name="Gan H.M."/>
            <person name="Hudson A.O."/>
        </authorList>
    </citation>
    <scope>NUCLEOTIDE SEQUENCE [LARGE SCALE GENOMIC DNA]</scope>
    <source>
        <strain evidence="3 4">RIT388</strain>
    </source>
</reference>
<evidence type="ECO:0000313" key="4">
    <source>
        <dbReference type="Proteomes" id="UP000281332"/>
    </source>
</evidence>
<organism evidence="3 4">
    <name type="scientific">Candidatus Pantoea deserta</name>
    <dbReference type="NCBI Taxonomy" id="1869313"/>
    <lineage>
        <taxon>Bacteria</taxon>
        <taxon>Pseudomonadati</taxon>
        <taxon>Pseudomonadota</taxon>
        <taxon>Gammaproteobacteria</taxon>
        <taxon>Enterobacterales</taxon>
        <taxon>Erwiniaceae</taxon>
        <taxon>Pantoea</taxon>
    </lineage>
</organism>
<feature type="region of interest" description="Disordered" evidence="1">
    <location>
        <begin position="232"/>
        <end position="251"/>
    </location>
</feature>